<dbReference type="Pfam" id="PF01229">
    <property type="entry name" value="Glyco_hydro_39"/>
    <property type="match status" value="1"/>
</dbReference>
<evidence type="ECO:0000313" key="6">
    <source>
        <dbReference type="Proteomes" id="UP001183414"/>
    </source>
</evidence>
<keyword evidence="6" id="KW-1185">Reference proteome</keyword>
<dbReference type="SUPFAM" id="SSF51011">
    <property type="entry name" value="Glycosyl hydrolase domain"/>
    <property type="match status" value="1"/>
</dbReference>
<evidence type="ECO:0000256" key="3">
    <source>
        <dbReference type="ARBA" id="ARBA00023295"/>
    </source>
</evidence>
<comment type="similarity">
    <text evidence="1">Belongs to the glycosyl hydrolase 39 family.</text>
</comment>
<dbReference type="Gene3D" id="2.60.40.1500">
    <property type="entry name" value="Glycosyl hydrolase domain, family 39"/>
    <property type="match status" value="1"/>
</dbReference>
<dbReference type="EMBL" id="JAVREQ010000002">
    <property type="protein sequence ID" value="MDT0377952.1"/>
    <property type="molecule type" value="Genomic_DNA"/>
</dbReference>
<dbReference type="InterPro" id="IPR049166">
    <property type="entry name" value="GH39_cat"/>
</dbReference>
<dbReference type="SUPFAM" id="SSF51445">
    <property type="entry name" value="(Trans)glycosidases"/>
    <property type="match status" value="1"/>
</dbReference>
<organism evidence="5 6">
    <name type="scientific">Streptomyces hazeniae</name>
    <dbReference type="NCBI Taxonomy" id="3075538"/>
    <lineage>
        <taxon>Bacteria</taxon>
        <taxon>Bacillati</taxon>
        <taxon>Actinomycetota</taxon>
        <taxon>Actinomycetes</taxon>
        <taxon>Kitasatosporales</taxon>
        <taxon>Streptomycetaceae</taxon>
        <taxon>Streptomyces</taxon>
    </lineage>
</organism>
<accession>A0ABU2NLU6</accession>
<dbReference type="InterPro" id="IPR051923">
    <property type="entry name" value="Glycosyl_Hydrolase_39"/>
</dbReference>
<name>A0ABU2NLU6_9ACTN</name>
<reference evidence="6" key="1">
    <citation type="submission" date="2023-07" db="EMBL/GenBank/DDBJ databases">
        <title>30 novel species of actinomycetes from the DSMZ collection.</title>
        <authorList>
            <person name="Nouioui I."/>
        </authorList>
    </citation>
    <scope>NUCLEOTIDE SEQUENCE [LARGE SCALE GENOMIC DNA]</scope>
    <source>
        <strain evidence="6">DSM 42041</strain>
    </source>
</reference>
<feature type="domain" description="Glycosyl hydrolases family 39 N-terminal catalytic" evidence="4">
    <location>
        <begin position="139"/>
        <end position="595"/>
    </location>
</feature>
<evidence type="ECO:0000256" key="1">
    <source>
        <dbReference type="ARBA" id="ARBA00008875"/>
    </source>
</evidence>
<keyword evidence="3" id="KW-0326">Glycosidase</keyword>
<protein>
    <submittedName>
        <fullName evidence="5">Glycoside hydrolase</fullName>
    </submittedName>
</protein>
<dbReference type="InterPro" id="IPR013783">
    <property type="entry name" value="Ig-like_fold"/>
</dbReference>
<dbReference type="RefSeq" id="WP_311671886.1">
    <property type="nucleotide sequence ID" value="NZ_JAVREQ010000002.1"/>
</dbReference>
<dbReference type="Gene3D" id="2.60.40.10">
    <property type="entry name" value="Immunoglobulins"/>
    <property type="match status" value="1"/>
</dbReference>
<keyword evidence="2 5" id="KW-0378">Hydrolase</keyword>
<evidence type="ECO:0000259" key="4">
    <source>
        <dbReference type="Pfam" id="PF01229"/>
    </source>
</evidence>
<dbReference type="InterPro" id="IPR000514">
    <property type="entry name" value="Glyco_hydro_39"/>
</dbReference>
<dbReference type="PANTHER" id="PTHR12631:SF10">
    <property type="entry name" value="BETA-XYLOSIDASE-LIKE PROTEIN-RELATED"/>
    <property type="match status" value="1"/>
</dbReference>
<evidence type="ECO:0000256" key="2">
    <source>
        <dbReference type="ARBA" id="ARBA00022801"/>
    </source>
</evidence>
<dbReference type="InterPro" id="IPR017853">
    <property type="entry name" value="GH"/>
</dbReference>
<evidence type="ECO:0000313" key="5">
    <source>
        <dbReference type="EMBL" id="MDT0377952.1"/>
    </source>
</evidence>
<dbReference type="PANTHER" id="PTHR12631">
    <property type="entry name" value="ALPHA-L-IDURONIDASE"/>
    <property type="match status" value="1"/>
</dbReference>
<dbReference type="PRINTS" id="PR00745">
    <property type="entry name" value="GLHYDRLASE39"/>
</dbReference>
<dbReference type="GO" id="GO:0016787">
    <property type="term" value="F:hydrolase activity"/>
    <property type="evidence" value="ECO:0007669"/>
    <property type="project" value="UniProtKB-KW"/>
</dbReference>
<sequence>MTEKNARLDWEQRIGLPSDRPLTGTADLPAPTGLRSQDGTGHVLLDWQPVPGALGYLVYRSASVDGPYEPLDHLGGDVLAVPHPPYADTLAEAGRGHWYKVASWTDAGPGPMTENPVSGCPVAPGTAPARVTVTADAAAPTEPLPGVWNRMIGAEHLSMLTWPEGPGPGGSDVAAEYARALGIVRDELGVRTVRAHGTFLPECVQVREDGSFDFSGLDEVYDRFLATGLKPVVELSFMPAELAAEPDYTVFEYRGIASVPRNWERWAALCGDLTRHLRERYGADEVATWEFEVWNEANLEVFWNGTQEQYHLLYEKAVRAIKAVDPRIPVGGPSSAAAGWVGPLLEYCREHDVPIDFVSTHTYGNAPLDFRPQTRSFAEATGKPEPEILWTEWGVTPTHFHRVSDSVFAAPFVLRGMKSALASTDCLAYWVATDHFEELGRPPQLFHGGFGLLTVGNLRKPRFWALDLLNRLAGGRMPVDVAGDGAGALTEALATRADDTSTVDVLVWNGTLDQSKIDGARALDRTATVRVTGLAPGASYAVGVRAVDQQHGNLKALWDELNETGADWPDEQQWTRLREADRLPEESLPAVTADGDGTVEVTVDLPMPGIRALRLTRA</sequence>
<comment type="caution">
    <text evidence="5">The sequence shown here is derived from an EMBL/GenBank/DDBJ whole genome shotgun (WGS) entry which is preliminary data.</text>
</comment>
<dbReference type="Proteomes" id="UP001183414">
    <property type="component" value="Unassembled WGS sequence"/>
</dbReference>
<gene>
    <name evidence="5" type="ORF">RM572_04080</name>
</gene>
<proteinExistence type="inferred from homology"/>
<dbReference type="Gene3D" id="3.20.20.80">
    <property type="entry name" value="Glycosidases"/>
    <property type="match status" value="1"/>
</dbReference>